<proteinExistence type="predicted"/>
<evidence type="ECO:0000256" key="4">
    <source>
        <dbReference type="ARBA" id="ARBA00023004"/>
    </source>
</evidence>
<keyword evidence="3" id="KW-0479">Metal-binding</keyword>
<evidence type="ECO:0000256" key="3">
    <source>
        <dbReference type="ARBA" id="ARBA00022723"/>
    </source>
</evidence>
<evidence type="ECO:0000313" key="6">
    <source>
        <dbReference type="Proteomes" id="UP000036520"/>
    </source>
</evidence>
<gene>
    <name evidence="5" type="ORF">CA2015_0175</name>
</gene>
<keyword evidence="6" id="KW-1185">Reference proteome</keyword>
<name>A0A0H4PN17_9BACT</name>
<dbReference type="EMBL" id="CP012040">
    <property type="protein sequence ID" value="AKP49657.1"/>
    <property type="molecule type" value="Genomic_DNA"/>
</dbReference>
<dbReference type="Gene3D" id="1.10.490.10">
    <property type="entry name" value="Globins"/>
    <property type="match status" value="1"/>
</dbReference>
<dbReference type="InterPro" id="IPR001486">
    <property type="entry name" value="Hemoglobin_trunc"/>
</dbReference>
<evidence type="ECO:0000256" key="1">
    <source>
        <dbReference type="ARBA" id="ARBA00022448"/>
    </source>
</evidence>
<protein>
    <submittedName>
        <fullName evidence="5">Globin</fullName>
    </submittedName>
</protein>
<dbReference type="GO" id="GO:0019825">
    <property type="term" value="F:oxygen binding"/>
    <property type="evidence" value="ECO:0007669"/>
    <property type="project" value="InterPro"/>
</dbReference>
<evidence type="ECO:0000313" key="5">
    <source>
        <dbReference type="EMBL" id="AKP49657.1"/>
    </source>
</evidence>
<dbReference type="Pfam" id="PF01152">
    <property type="entry name" value="Bac_globin"/>
    <property type="match status" value="1"/>
</dbReference>
<dbReference type="OrthoDB" id="25954at2"/>
<dbReference type="GO" id="GO:0046872">
    <property type="term" value="F:metal ion binding"/>
    <property type="evidence" value="ECO:0007669"/>
    <property type="project" value="UniProtKB-KW"/>
</dbReference>
<dbReference type="SUPFAM" id="SSF46458">
    <property type="entry name" value="Globin-like"/>
    <property type="match status" value="1"/>
</dbReference>
<organism evidence="5 6">
    <name type="scientific">Cyclobacterium amurskyense</name>
    <dbReference type="NCBI Taxonomy" id="320787"/>
    <lineage>
        <taxon>Bacteria</taxon>
        <taxon>Pseudomonadati</taxon>
        <taxon>Bacteroidota</taxon>
        <taxon>Cytophagia</taxon>
        <taxon>Cytophagales</taxon>
        <taxon>Cyclobacteriaceae</taxon>
        <taxon>Cyclobacterium</taxon>
    </lineage>
</organism>
<dbReference type="KEGG" id="camu:CA2015_0175"/>
<reference evidence="5 6" key="1">
    <citation type="submission" date="2015-07" db="EMBL/GenBank/DDBJ databases">
        <authorList>
            <person name="Kim K.M."/>
        </authorList>
    </citation>
    <scope>NUCLEOTIDE SEQUENCE [LARGE SCALE GENOMIC DNA]</scope>
    <source>
        <strain evidence="5 6">KCTC 12363</strain>
    </source>
</reference>
<accession>A0A0H4PN17</accession>
<evidence type="ECO:0000256" key="2">
    <source>
        <dbReference type="ARBA" id="ARBA00022617"/>
    </source>
</evidence>
<dbReference type="AlphaFoldDB" id="A0A0H4PN17"/>
<dbReference type="Proteomes" id="UP000036520">
    <property type="component" value="Chromosome"/>
</dbReference>
<dbReference type="RefSeq" id="WP_048640176.1">
    <property type="nucleotide sequence ID" value="NZ_CP012040.1"/>
</dbReference>
<sequence length="133" mass="15936">MVKNEKEDLDSLDQIIKLVDLFYGKVKEDNLIGPIFEDRIKGHWDKHLQKMYTFWQTVLLAEHTYYGSPFPPHAKLPIDKKHFERWLLLFQETLRENFFGEKATEALWRAAKMAEMFQIKIDYYRDNNISPLG</sequence>
<dbReference type="InterPro" id="IPR012292">
    <property type="entry name" value="Globin/Proto"/>
</dbReference>
<dbReference type="GO" id="GO:0020037">
    <property type="term" value="F:heme binding"/>
    <property type="evidence" value="ECO:0007669"/>
    <property type="project" value="InterPro"/>
</dbReference>
<dbReference type="STRING" id="320787.CA2015_0175"/>
<keyword evidence="1" id="KW-0813">Transport</keyword>
<keyword evidence="2" id="KW-0349">Heme</keyword>
<dbReference type="InterPro" id="IPR009050">
    <property type="entry name" value="Globin-like_sf"/>
</dbReference>
<dbReference type="CDD" id="cd08916">
    <property type="entry name" value="TrHb3_P"/>
    <property type="match status" value="1"/>
</dbReference>
<keyword evidence="4" id="KW-0408">Iron</keyword>